<dbReference type="EMBL" id="JARXRM010000025">
    <property type="protein sequence ID" value="MDH5822711.1"/>
    <property type="molecule type" value="Genomic_DNA"/>
</dbReference>
<dbReference type="InterPro" id="IPR036388">
    <property type="entry name" value="WH-like_DNA-bd_sf"/>
</dbReference>
<dbReference type="PROSITE" id="PS50949">
    <property type="entry name" value="HTH_GNTR"/>
    <property type="match status" value="1"/>
</dbReference>
<evidence type="ECO:0000256" key="1">
    <source>
        <dbReference type="ARBA" id="ARBA00023015"/>
    </source>
</evidence>
<gene>
    <name evidence="5" type="ORF">QFW77_02785</name>
    <name evidence="6" type="ORF">QFW77_06845</name>
    <name evidence="7" type="ORF">QFW77_13025</name>
    <name evidence="8" type="ORF">QFW77_13070</name>
</gene>
<dbReference type="InterPro" id="IPR036390">
    <property type="entry name" value="WH_DNA-bd_sf"/>
</dbReference>
<evidence type="ECO:0000313" key="7">
    <source>
        <dbReference type="EMBL" id="MDH5823901.1"/>
    </source>
</evidence>
<dbReference type="Proteomes" id="UP001156940">
    <property type="component" value="Unassembled WGS sequence"/>
</dbReference>
<keyword evidence="9" id="KW-1185">Reference proteome</keyword>
<organism evidence="7 9">
    <name type="scientific">Luteimonas endophytica</name>
    <dbReference type="NCBI Taxonomy" id="3042023"/>
    <lineage>
        <taxon>Bacteria</taxon>
        <taxon>Pseudomonadati</taxon>
        <taxon>Pseudomonadota</taxon>
        <taxon>Gammaproteobacteria</taxon>
        <taxon>Lysobacterales</taxon>
        <taxon>Lysobacteraceae</taxon>
        <taxon>Luteimonas</taxon>
    </lineage>
</organism>
<name>A0ABT6JAQ3_9GAMM</name>
<dbReference type="CDD" id="cd07377">
    <property type="entry name" value="WHTH_GntR"/>
    <property type="match status" value="1"/>
</dbReference>
<dbReference type="Gene3D" id="1.10.10.10">
    <property type="entry name" value="Winged helix-like DNA-binding domain superfamily/Winged helix DNA-binding domain"/>
    <property type="match status" value="1"/>
</dbReference>
<evidence type="ECO:0000313" key="9">
    <source>
        <dbReference type="Proteomes" id="UP001156940"/>
    </source>
</evidence>
<dbReference type="PANTHER" id="PTHR43537">
    <property type="entry name" value="TRANSCRIPTIONAL REGULATOR, GNTR FAMILY"/>
    <property type="match status" value="1"/>
</dbReference>
<evidence type="ECO:0000259" key="4">
    <source>
        <dbReference type="PROSITE" id="PS50949"/>
    </source>
</evidence>
<dbReference type="Pfam" id="PF00392">
    <property type="entry name" value="GntR"/>
    <property type="match status" value="1"/>
</dbReference>
<evidence type="ECO:0000256" key="3">
    <source>
        <dbReference type="ARBA" id="ARBA00023163"/>
    </source>
</evidence>
<dbReference type="InterPro" id="IPR000524">
    <property type="entry name" value="Tscrpt_reg_HTH_GntR"/>
</dbReference>
<evidence type="ECO:0000313" key="8">
    <source>
        <dbReference type="EMBL" id="MDH5823909.1"/>
    </source>
</evidence>
<sequence length="210" mass="23785">MSAFHTKSVQLQDQIRRALRSGRYLPGDRIDPASLAAEFSTSLMPARLALERLVGEGLLEHHARGGVYLPLPVEIELRDAYDWMQRLLLMACDVGIAARAPGGVRQPQLPSNDGDLVEATWQLFDAIAHATGHTFLYPAVRRTNDQLAPIRRAKPGLVDDAFEELAALNRHWQQRDLPSLRSALHDYHERRKQLVPCITVTLKRQHEHRQ</sequence>
<comment type="caution">
    <text evidence="7">The sequence shown here is derived from an EMBL/GenBank/DDBJ whole genome shotgun (WGS) entry which is preliminary data.</text>
</comment>
<dbReference type="EMBL" id="JARXRM010000012">
    <property type="protein sequence ID" value="MDH5821919.1"/>
    <property type="molecule type" value="Genomic_DNA"/>
</dbReference>
<dbReference type="EMBL" id="JARXRM010000038">
    <property type="protein sequence ID" value="MDH5823909.1"/>
    <property type="molecule type" value="Genomic_DNA"/>
</dbReference>
<evidence type="ECO:0000313" key="5">
    <source>
        <dbReference type="EMBL" id="MDH5821919.1"/>
    </source>
</evidence>
<dbReference type="SMART" id="SM00345">
    <property type="entry name" value="HTH_GNTR"/>
    <property type="match status" value="1"/>
</dbReference>
<dbReference type="SUPFAM" id="SSF46785">
    <property type="entry name" value="Winged helix' DNA-binding domain"/>
    <property type="match status" value="1"/>
</dbReference>
<protein>
    <submittedName>
        <fullName evidence="7">GntR family transcriptional regulator</fullName>
    </submittedName>
</protein>
<keyword evidence="1" id="KW-0805">Transcription regulation</keyword>
<reference evidence="7 9" key="1">
    <citation type="submission" date="2023-04" db="EMBL/GenBank/DDBJ databases">
        <title>Luteimonas endophyticus RD2P54.</title>
        <authorList>
            <person name="Sun J.-Q."/>
        </authorList>
    </citation>
    <scope>NUCLEOTIDE SEQUENCE [LARGE SCALE GENOMIC DNA]</scope>
    <source>
        <strain evidence="7 9">RD2P54</strain>
    </source>
</reference>
<accession>A0ABT6JAQ3</accession>
<feature type="domain" description="HTH gntR-type" evidence="4">
    <location>
        <begin position="5"/>
        <end position="72"/>
    </location>
</feature>
<dbReference type="PANTHER" id="PTHR43537:SF5">
    <property type="entry name" value="UXU OPERON TRANSCRIPTIONAL REGULATOR"/>
    <property type="match status" value="1"/>
</dbReference>
<keyword evidence="3" id="KW-0804">Transcription</keyword>
<dbReference type="RefSeq" id="WP_280572726.1">
    <property type="nucleotide sequence ID" value="NZ_JARXRM010000012.1"/>
</dbReference>
<evidence type="ECO:0000313" key="6">
    <source>
        <dbReference type="EMBL" id="MDH5822711.1"/>
    </source>
</evidence>
<keyword evidence="2" id="KW-0238">DNA-binding</keyword>
<dbReference type="EMBL" id="JARXRM010000038">
    <property type="protein sequence ID" value="MDH5823901.1"/>
    <property type="molecule type" value="Genomic_DNA"/>
</dbReference>
<proteinExistence type="predicted"/>
<evidence type="ECO:0000256" key="2">
    <source>
        <dbReference type="ARBA" id="ARBA00023125"/>
    </source>
</evidence>